<dbReference type="AlphaFoldDB" id="A0A1N6RJK0"/>
<dbReference type="STRING" id="1604334.SAMN05421546_1022"/>
<accession>A0A1N6RJK0</accession>
<evidence type="ECO:0000313" key="2">
    <source>
        <dbReference type="Proteomes" id="UP000241788"/>
    </source>
</evidence>
<protein>
    <submittedName>
        <fullName evidence="1">Uncharacterized protein</fullName>
    </submittedName>
</protein>
<name>A0A1N6RJK0_9GAMM</name>
<reference evidence="2" key="1">
    <citation type="submission" date="2017-01" db="EMBL/GenBank/DDBJ databases">
        <authorList>
            <person name="Varghese N."/>
            <person name="Submissions S."/>
        </authorList>
    </citation>
    <scope>NUCLEOTIDE SEQUENCE [LARGE SCALE GENOMIC DNA]</scope>
    <source>
        <strain evidence="2">UM1</strain>
    </source>
</reference>
<gene>
    <name evidence="1" type="ORF">SAMN05421546_1022</name>
</gene>
<dbReference type="EMBL" id="FTLW01000002">
    <property type="protein sequence ID" value="SIQ28969.1"/>
    <property type="molecule type" value="Genomic_DNA"/>
</dbReference>
<keyword evidence="2" id="KW-1185">Reference proteome</keyword>
<proteinExistence type="predicted"/>
<sequence length="227" mass="25092">MGIETLPRCAVFCLLAVASLAPHKGLATGWPDVLVPADAQAQWVSSDMLYNGLEMRILRFDVDMTKNEVIAFYNKARKEKLVQNKIGPKTVLGYEENGYYVTVELSSTAGKTTGQLGMTKLPSRKPPAAGQGAIKPSLTKVYEDIVYRDVPGNPRSLRMGNQFSPYQNQKFYERALRAKGYVESESSSKCTASSQSCISYYQSNTGMAAITTMRMEKETIVMMVQGK</sequence>
<organism evidence="1 2">
    <name type="scientific">Solilutibacter tolerans</name>
    <dbReference type="NCBI Taxonomy" id="1604334"/>
    <lineage>
        <taxon>Bacteria</taxon>
        <taxon>Pseudomonadati</taxon>
        <taxon>Pseudomonadota</taxon>
        <taxon>Gammaproteobacteria</taxon>
        <taxon>Lysobacterales</taxon>
        <taxon>Lysobacteraceae</taxon>
        <taxon>Solilutibacter</taxon>
    </lineage>
</organism>
<dbReference type="Proteomes" id="UP000241788">
    <property type="component" value="Unassembled WGS sequence"/>
</dbReference>
<evidence type="ECO:0000313" key="1">
    <source>
        <dbReference type="EMBL" id="SIQ28969.1"/>
    </source>
</evidence>